<dbReference type="InterPro" id="IPR011032">
    <property type="entry name" value="GroES-like_sf"/>
</dbReference>
<reference evidence="1" key="1">
    <citation type="journal article" date="2013" name="PLoS ONE">
        <title>Metagenomic insights into the carbohydrate-active enzymes carried by the microorganisms adhering to solid digesta in the rumen of cows.</title>
        <authorList>
            <person name="Wang L."/>
            <person name="Hatem A."/>
            <person name="Catalyurek U.V."/>
            <person name="Morrison M."/>
            <person name="Yu Z."/>
        </authorList>
    </citation>
    <scope>NUCLEOTIDE SEQUENCE</scope>
</reference>
<dbReference type="InterPro" id="IPR036291">
    <property type="entry name" value="NAD(P)-bd_dom_sf"/>
</dbReference>
<dbReference type="Gene3D" id="3.40.50.720">
    <property type="entry name" value="NAD(P)-binding Rossmann-like Domain"/>
    <property type="match status" value="1"/>
</dbReference>
<accession>W0FQ68</accession>
<dbReference type="EMBL" id="KC246844">
    <property type="protein sequence ID" value="AHF25639.1"/>
    <property type="molecule type" value="Genomic_DNA"/>
</dbReference>
<protein>
    <submittedName>
        <fullName evidence="1">Fucose utilisation protein</fullName>
    </submittedName>
</protein>
<dbReference type="Gene3D" id="3.90.180.10">
    <property type="entry name" value="Medium-chain alcohol dehydrogenases, catalytic domain"/>
    <property type="match status" value="1"/>
</dbReference>
<evidence type="ECO:0000313" key="1">
    <source>
        <dbReference type="EMBL" id="AHF25639.1"/>
    </source>
</evidence>
<dbReference type="SUPFAM" id="SSF50129">
    <property type="entry name" value="GroES-like"/>
    <property type="match status" value="1"/>
</dbReference>
<sequence>MKAFGTYFRNDPKEPLKYGEVELINPLRRRLRGEPEKEGIPVHPVVVGFCGTDYELMKMGRNGQLGAKFPAGTDRLINGHEGVVWVPSEQRFAIVLIRGGDSVDPTRYTEDETYFEYGCDQADGLFCDTMYVNPDMLLRIPDGYVRDGKLALSFAKRMVFPDPFSCMLFQLERMEDLGSAHWFRRTAKQYGCDMETARKIAADEIFERTVIFGLGTTGMLIGDVIRRAHPGARIVFVARSDADSPKVRFALKQAGGIYVQNCFGEPADCAKAITEALGGRATMFIGVSGSDAEHRIAFGEKVLGCNGIYNSFSLGPKITFDTMPFGFENHLIFGSINFRQDHMEKAIGMLADSPYDEIVELIDREEFTRDPIGAYEQKIYCKAAPMKTAVIWNKDYIDAGR</sequence>
<organism evidence="1">
    <name type="scientific">uncultured bacterium Contigcl_24</name>
    <dbReference type="NCBI Taxonomy" id="1393668"/>
    <lineage>
        <taxon>Bacteria</taxon>
        <taxon>environmental samples</taxon>
    </lineage>
</organism>
<proteinExistence type="predicted"/>
<dbReference type="SUPFAM" id="SSF51735">
    <property type="entry name" value="NAD(P)-binding Rossmann-fold domains"/>
    <property type="match status" value="1"/>
</dbReference>
<dbReference type="AlphaFoldDB" id="W0FQ68"/>
<name>W0FQ68_9BACT</name>